<evidence type="ECO:0000313" key="4">
    <source>
        <dbReference type="Proteomes" id="UP000193380"/>
    </source>
</evidence>
<feature type="region of interest" description="Disordered" evidence="1">
    <location>
        <begin position="443"/>
        <end position="476"/>
    </location>
</feature>
<proteinExistence type="predicted"/>
<feature type="domain" description="Ataxin-1 N-terminal" evidence="2">
    <location>
        <begin position="348"/>
        <end position="431"/>
    </location>
</feature>
<feature type="compositionally biased region" description="Basic and acidic residues" evidence="1">
    <location>
        <begin position="1"/>
        <end position="28"/>
    </location>
</feature>
<feature type="compositionally biased region" description="Low complexity" evidence="1">
    <location>
        <begin position="160"/>
        <end position="174"/>
    </location>
</feature>
<dbReference type="GO" id="GO:0007399">
    <property type="term" value="P:nervous system development"/>
    <property type="evidence" value="ECO:0007669"/>
    <property type="project" value="TreeGrafter"/>
</dbReference>
<feature type="region of interest" description="Disordered" evidence="1">
    <location>
        <begin position="134"/>
        <end position="326"/>
    </location>
</feature>
<accession>A0A060Z279</accession>
<protein>
    <recommendedName>
        <fullName evidence="2">Ataxin-1 N-terminal domain-containing protein</fullName>
    </recommendedName>
</protein>
<dbReference type="PANTHER" id="PTHR13392:SF5">
    <property type="entry name" value="ATAXIN-1"/>
    <property type="match status" value="1"/>
</dbReference>
<dbReference type="AlphaFoldDB" id="A0A060Z279"/>
<dbReference type="PANTHER" id="PTHR13392">
    <property type="entry name" value="ATAXIN 1"/>
    <property type="match status" value="1"/>
</dbReference>
<sequence length="476" mass="50469">MKSNQERSNECLPPKKRDFPASTVDERPLVMAPASESQRGENLAWLASVASGHNSGHNRDSGGGGLDGNFLVPSSICSISSSSSSSHQSRVVTTSLPAMYTSALSQPGGTIQYTQLPPNVQFISSPYTGPYAGYISSQLLSPPPPTSTSQRSHPDPYPNTTITSQSQISGSSLSVAPQTAPSPHGGTHHLPLHLHSHPHHTLALSGGSQVLVQYTGPGPEGPLTKREEGRPRELHNGDQRGRYERKENKGTPSSSSSSSSQYHQLHQQQSAQHHYEAYTSHDASGQRTSLMLVPNSRGGPDNHSPDKLRPSAASHTEKGSLLLGKPVSCTPSSSSTLKAAVSSLSPHTHTPIIGYLAGSAGGQRYHTSLPQHLLIPGAPGSQPIIIPVSGAGVTSLEAGHAAHIATTTQPQSFPTTLPHTYFTNTTNPNPNPKDEHLFEAQLHLPLPRPPPQPPPRPRRCLPTSSRALSSSWQTGS</sequence>
<dbReference type="InterPro" id="IPR043404">
    <property type="entry name" value="ATAXIN1-like"/>
</dbReference>
<reference evidence="3" key="2">
    <citation type="submission" date="2014-03" db="EMBL/GenBank/DDBJ databases">
        <authorList>
            <person name="Genoscope - CEA"/>
        </authorList>
    </citation>
    <scope>NUCLEOTIDE SEQUENCE</scope>
</reference>
<feature type="compositionally biased region" description="Basic and acidic residues" evidence="1">
    <location>
        <begin position="223"/>
        <end position="249"/>
    </location>
</feature>
<dbReference type="GO" id="GO:0000122">
    <property type="term" value="P:negative regulation of transcription by RNA polymerase II"/>
    <property type="evidence" value="ECO:0007669"/>
    <property type="project" value="TreeGrafter"/>
</dbReference>
<dbReference type="STRING" id="8022.A0A060Z279"/>
<feature type="compositionally biased region" description="Low complexity" evidence="1">
    <location>
        <begin position="253"/>
        <end position="272"/>
    </location>
</feature>
<feature type="compositionally biased region" description="Polar residues" evidence="1">
    <location>
        <begin position="463"/>
        <end position="476"/>
    </location>
</feature>
<dbReference type="PaxDb" id="8022-A0A060Z279"/>
<feature type="domain" description="Ataxin-1 N-terminal" evidence="2">
    <location>
        <begin position="1"/>
        <end position="167"/>
    </location>
</feature>
<evidence type="ECO:0000256" key="1">
    <source>
        <dbReference type="SAM" id="MobiDB-lite"/>
    </source>
</evidence>
<name>A0A060Z279_ONCMY</name>
<evidence type="ECO:0000313" key="3">
    <source>
        <dbReference type="EMBL" id="CDQ98168.1"/>
    </source>
</evidence>
<dbReference type="Pfam" id="PF12547">
    <property type="entry name" value="ATXN-1_C"/>
    <property type="match status" value="2"/>
</dbReference>
<gene>
    <name evidence="3" type="ORF">GSONMT00042290001</name>
</gene>
<feature type="compositionally biased region" description="Basic residues" evidence="1">
    <location>
        <begin position="186"/>
        <end position="200"/>
    </location>
</feature>
<dbReference type="GO" id="GO:0005634">
    <property type="term" value="C:nucleus"/>
    <property type="evidence" value="ECO:0007669"/>
    <property type="project" value="TreeGrafter"/>
</dbReference>
<reference evidence="3" key="1">
    <citation type="journal article" date="2014" name="Nat. Commun.">
        <title>The rainbow trout genome provides novel insights into evolution after whole-genome duplication in vertebrates.</title>
        <authorList>
            <person name="Berthelot C."/>
            <person name="Brunet F."/>
            <person name="Chalopin D."/>
            <person name="Juanchich A."/>
            <person name="Bernard M."/>
            <person name="Noel B."/>
            <person name="Bento P."/>
            <person name="Da Silva C."/>
            <person name="Labadie K."/>
            <person name="Alberti A."/>
            <person name="Aury J.M."/>
            <person name="Louis A."/>
            <person name="Dehais P."/>
            <person name="Bardou P."/>
            <person name="Montfort J."/>
            <person name="Klopp C."/>
            <person name="Cabau C."/>
            <person name="Gaspin C."/>
            <person name="Thorgaard G.H."/>
            <person name="Boussaha M."/>
            <person name="Quillet E."/>
            <person name="Guyomard R."/>
            <person name="Galiana D."/>
            <person name="Bobe J."/>
            <person name="Volff J.N."/>
            <person name="Genet C."/>
            <person name="Wincker P."/>
            <person name="Jaillon O."/>
            <person name="Roest Crollius H."/>
            <person name="Guiguen Y."/>
        </authorList>
    </citation>
    <scope>NUCLEOTIDE SEQUENCE [LARGE SCALE GENOMIC DNA]</scope>
</reference>
<evidence type="ECO:0000259" key="2">
    <source>
        <dbReference type="Pfam" id="PF12547"/>
    </source>
</evidence>
<feature type="region of interest" description="Disordered" evidence="1">
    <location>
        <begin position="1"/>
        <end position="40"/>
    </location>
</feature>
<dbReference type="EMBL" id="FR935540">
    <property type="protein sequence ID" value="CDQ98168.1"/>
    <property type="molecule type" value="Genomic_DNA"/>
</dbReference>
<feature type="compositionally biased region" description="Pro residues" evidence="1">
    <location>
        <begin position="446"/>
        <end position="455"/>
    </location>
</feature>
<dbReference type="Proteomes" id="UP000193380">
    <property type="component" value="Unassembled WGS sequence"/>
</dbReference>
<organism evidence="3 4">
    <name type="scientific">Oncorhynchus mykiss</name>
    <name type="common">Rainbow trout</name>
    <name type="synonym">Salmo gairdneri</name>
    <dbReference type="NCBI Taxonomy" id="8022"/>
    <lineage>
        <taxon>Eukaryota</taxon>
        <taxon>Metazoa</taxon>
        <taxon>Chordata</taxon>
        <taxon>Craniata</taxon>
        <taxon>Vertebrata</taxon>
        <taxon>Euteleostomi</taxon>
        <taxon>Actinopterygii</taxon>
        <taxon>Neopterygii</taxon>
        <taxon>Teleostei</taxon>
        <taxon>Protacanthopterygii</taxon>
        <taxon>Salmoniformes</taxon>
        <taxon>Salmonidae</taxon>
        <taxon>Salmoninae</taxon>
        <taxon>Oncorhynchus</taxon>
    </lineage>
</organism>
<dbReference type="InterPro" id="IPR020997">
    <property type="entry name" value="Ataxin-1_N"/>
</dbReference>